<dbReference type="InterPro" id="IPR011335">
    <property type="entry name" value="Restrct_endonuc-II-like"/>
</dbReference>
<dbReference type="SUPFAM" id="SSF52980">
    <property type="entry name" value="Restriction endonuclease-like"/>
    <property type="match status" value="1"/>
</dbReference>
<comment type="caution">
    <text evidence="3">The sequence shown here is derived from an EMBL/GenBank/DDBJ whole genome shotgun (WGS) entry which is preliminary data.</text>
</comment>
<dbReference type="Pfam" id="PF04480">
    <property type="entry name" value="DUF559"/>
    <property type="match status" value="1"/>
</dbReference>
<dbReference type="PANTHER" id="PTHR38590">
    <property type="entry name" value="BLL0828 PROTEIN"/>
    <property type="match status" value="1"/>
</dbReference>
<name>A0ABS4BGK2_9HYPH</name>
<dbReference type="Gene3D" id="3.40.960.10">
    <property type="entry name" value="VSR Endonuclease"/>
    <property type="match status" value="1"/>
</dbReference>
<dbReference type="EMBL" id="JAGJCF010000005">
    <property type="protein sequence ID" value="MBP0615885.1"/>
    <property type="molecule type" value="Genomic_DNA"/>
</dbReference>
<dbReference type="InterPro" id="IPR007569">
    <property type="entry name" value="DUF559"/>
</dbReference>
<evidence type="ECO:0000259" key="2">
    <source>
        <dbReference type="Pfam" id="PF04480"/>
    </source>
</evidence>
<evidence type="ECO:0000313" key="3">
    <source>
        <dbReference type="EMBL" id="MBP0615885.1"/>
    </source>
</evidence>
<evidence type="ECO:0000256" key="1">
    <source>
        <dbReference type="SAM" id="MobiDB-lite"/>
    </source>
</evidence>
<dbReference type="CDD" id="cd01038">
    <property type="entry name" value="Endonuclease_DUF559"/>
    <property type="match status" value="1"/>
</dbReference>
<protein>
    <submittedName>
        <fullName evidence="3">DUF559 domain-containing protein</fullName>
    </submittedName>
</protein>
<feature type="domain" description="DUF559" evidence="2">
    <location>
        <begin position="12"/>
        <end position="117"/>
    </location>
</feature>
<evidence type="ECO:0000313" key="4">
    <source>
        <dbReference type="Proteomes" id="UP000678276"/>
    </source>
</evidence>
<accession>A0ABS4BGK2</accession>
<dbReference type="InterPro" id="IPR047216">
    <property type="entry name" value="Endonuclease_DUF559_bact"/>
</dbReference>
<feature type="region of interest" description="Disordered" evidence="1">
    <location>
        <begin position="1"/>
        <end position="21"/>
    </location>
</feature>
<dbReference type="RefSeq" id="WP_209594302.1">
    <property type="nucleotide sequence ID" value="NZ_JAGJCF010000005.1"/>
</dbReference>
<dbReference type="Proteomes" id="UP000678276">
    <property type="component" value="Unassembled WGS sequence"/>
</dbReference>
<proteinExistence type="predicted"/>
<gene>
    <name evidence="3" type="ORF">J6595_09860</name>
</gene>
<dbReference type="PANTHER" id="PTHR38590:SF1">
    <property type="entry name" value="BLL0828 PROTEIN"/>
    <property type="match status" value="1"/>
</dbReference>
<organism evidence="3 4">
    <name type="scientific">Jiella mangrovi</name>
    <dbReference type="NCBI Taxonomy" id="2821407"/>
    <lineage>
        <taxon>Bacteria</taxon>
        <taxon>Pseudomonadati</taxon>
        <taxon>Pseudomonadota</taxon>
        <taxon>Alphaproteobacteria</taxon>
        <taxon>Hyphomicrobiales</taxon>
        <taxon>Aurantimonadaceae</taxon>
        <taxon>Jiella</taxon>
    </lineage>
</organism>
<reference evidence="3 4" key="1">
    <citation type="submission" date="2021-04" db="EMBL/GenBank/DDBJ databases">
        <title>Whole genome sequence of Jiella sp. KSK16Y-1.</title>
        <authorList>
            <person name="Tuo L."/>
        </authorList>
    </citation>
    <scope>NUCLEOTIDE SEQUENCE [LARGE SCALE GENOMIC DNA]</scope>
    <source>
        <strain evidence="3 4">KSK16Y-1</strain>
    </source>
</reference>
<keyword evidence="4" id="KW-1185">Reference proteome</keyword>
<sequence length="126" mass="14191">MATHAPIKPGQRRFAKAMRRDPTPTERMFWHGVRAGRLDGMKFRRQVPMLGFIADFVCHDAKLIVEIDGWQHGGTVAGRSRDGRRNKAFAQAGFMTLRFANEAVAEDLDAVLGEVRAVARSRIETR</sequence>